<dbReference type="EC" id="4.1.3.38" evidence="8 12"/>
<evidence type="ECO:0000313" key="15">
    <source>
        <dbReference type="EMBL" id="ABQ20271.1"/>
    </source>
</evidence>
<dbReference type="PATRIC" id="fig|345073.21.peg.2061"/>
<evidence type="ECO:0000256" key="6">
    <source>
        <dbReference type="ARBA" id="ARBA00023239"/>
    </source>
</evidence>
<dbReference type="SUPFAM" id="SSF56752">
    <property type="entry name" value="D-aminoacid aminotransferase-like PLP-dependent enzymes"/>
    <property type="match status" value="1"/>
</dbReference>
<dbReference type="InterPro" id="IPR043132">
    <property type="entry name" value="BCAT-like_C"/>
</dbReference>
<dbReference type="eggNOG" id="COG0115">
    <property type="taxonomic scope" value="Bacteria"/>
</dbReference>
<sequence>MSRFFLWSESMYWVNGQRRNEVPIHDRSFQYGDGCFTTILTKEGQVQQWSSHKARLQACLDILHIPEPNWDRVWQGLQSMILPQEKAGLKIHISRGLGGRGYSPTQVSESIVTISAFAFPAHYQAWRDKGLAVGICQQRMGLNPLLAGHKHNNRLEQILLKREMDNAGWDDGVCLDINGKVIETTAANIFWCRDGTMFTPCLRHAGVAGVARRQILELAQQQEIPIVIDEFTLEDLLSAEEVFITNALLEVAPVTQIGQQRLTIGSMTRRFQESSNS</sequence>
<dbReference type="Proteomes" id="UP000000249">
    <property type="component" value="Chromosome 1"/>
</dbReference>
<dbReference type="InterPro" id="IPR043131">
    <property type="entry name" value="BCAT-like_N"/>
</dbReference>
<dbReference type="Pfam" id="PF01063">
    <property type="entry name" value="Aminotran_4"/>
    <property type="match status" value="1"/>
</dbReference>
<evidence type="ECO:0000256" key="4">
    <source>
        <dbReference type="ARBA" id="ARBA00022898"/>
    </source>
</evidence>
<dbReference type="Gene3D" id="3.30.470.10">
    <property type="match status" value="1"/>
</dbReference>
<keyword evidence="4 14" id="KW-0663">Pyridoxal phosphate</keyword>
<dbReference type="InterPro" id="IPR050571">
    <property type="entry name" value="Class-IV_PLP-Dep_Aminotrnsfr"/>
</dbReference>
<dbReference type="CDD" id="cd01559">
    <property type="entry name" value="ADCL_like"/>
    <property type="match status" value="1"/>
</dbReference>
<dbReference type="GO" id="GO:0008696">
    <property type="term" value="F:4-amino-4-deoxychorismate lyase activity"/>
    <property type="evidence" value="ECO:0007669"/>
    <property type="project" value="UniProtKB-UniRule"/>
</dbReference>
<evidence type="ECO:0000256" key="13">
    <source>
        <dbReference type="RuleBase" id="RU004106"/>
    </source>
</evidence>
<dbReference type="PANTHER" id="PTHR42743">
    <property type="entry name" value="AMINO-ACID AMINOTRANSFERASE"/>
    <property type="match status" value="1"/>
</dbReference>
<dbReference type="GO" id="GO:0030170">
    <property type="term" value="F:pyridoxal phosphate binding"/>
    <property type="evidence" value="ECO:0007669"/>
    <property type="project" value="InterPro"/>
</dbReference>
<dbReference type="FunFam" id="3.20.10.10:FF:000002">
    <property type="entry name" value="D-alanine aminotransferase"/>
    <property type="match status" value="1"/>
</dbReference>
<comment type="similarity">
    <text evidence="2 13">Belongs to the class-IV pyridoxal-phosphate-dependent aminotransferase family.</text>
</comment>
<evidence type="ECO:0000256" key="3">
    <source>
        <dbReference type="ARBA" id="ARBA00011738"/>
    </source>
</evidence>
<dbReference type="KEGG" id="vco:VC0395_A1604"/>
<comment type="function">
    <text evidence="10">Involved in the biosynthesis of p-aminobenzoate (PABA), a precursor of tetrahydrofolate. Converts 4-amino-4-deoxychorismate into 4-aminobenzoate (PABA) and pyruvate.</text>
</comment>
<evidence type="ECO:0000256" key="7">
    <source>
        <dbReference type="ARBA" id="ARBA00035633"/>
    </source>
</evidence>
<reference evidence="15 16" key="1">
    <citation type="submission" date="2007-03" db="EMBL/GenBank/DDBJ databases">
        <authorList>
            <person name="Heidelberg J."/>
        </authorList>
    </citation>
    <scope>NUCLEOTIDE SEQUENCE [LARGE SCALE GENOMIC DNA]</scope>
    <source>
        <strain evidence="16">ATCC 39541 / Classical Ogawa 395 / O395</strain>
    </source>
</reference>
<dbReference type="PANTHER" id="PTHR42743:SF2">
    <property type="entry name" value="AMINODEOXYCHORISMATE LYASE"/>
    <property type="match status" value="1"/>
</dbReference>
<evidence type="ECO:0000256" key="11">
    <source>
        <dbReference type="ARBA" id="ARBA00069174"/>
    </source>
</evidence>
<dbReference type="GO" id="GO:0005829">
    <property type="term" value="C:cytosol"/>
    <property type="evidence" value="ECO:0007669"/>
    <property type="project" value="TreeGrafter"/>
</dbReference>
<dbReference type="InterPro" id="IPR001544">
    <property type="entry name" value="Aminotrans_IV"/>
</dbReference>
<evidence type="ECO:0000256" key="1">
    <source>
        <dbReference type="ARBA" id="ARBA00001933"/>
    </source>
</evidence>
<dbReference type="Gene3D" id="3.20.10.10">
    <property type="entry name" value="D-amino Acid Aminotransferase, subunit A, domain 2"/>
    <property type="match status" value="1"/>
</dbReference>
<gene>
    <name evidence="15" type="primary">pabC</name>
    <name evidence="15" type="ordered locus">VC0395_A1604</name>
</gene>
<dbReference type="GO" id="GO:0046656">
    <property type="term" value="P:folic acid biosynthetic process"/>
    <property type="evidence" value="ECO:0007669"/>
    <property type="project" value="UniProtKB-KW"/>
</dbReference>
<evidence type="ECO:0000256" key="8">
    <source>
        <dbReference type="ARBA" id="ARBA00035676"/>
    </source>
</evidence>
<keyword evidence="6 15" id="KW-0456">Lyase</keyword>
<evidence type="ECO:0000313" key="16">
    <source>
        <dbReference type="Proteomes" id="UP000000249"/>
    </source>
</evidence>
<dbReference type="InterPro" id="IPR017824">
    <property type="entry name" value="Aminodeoxychorismate_lyase_IV"/>
</dbReference>
<dbReference type="NCBIfam" id="NF004761">
    <property type="entry name" value="PRK06092.1"/>
    <property type="match status" value="1"/>
</dbReference>
<comment type="subunit">
    <text evidence="3">Homodimer.</text>
</comment>
<evidence type="ECO:0000256" key="5">
    <source>
        <dbReference type="ARBA" id="ARBA00022909"/>
    </source>
</evidence>
<comment type="catalytic activity">
    <reaction evidence="9">
        <text>4-amino-4-deoxychorismate = 4-aminobenzoate + pyruvate + H(+)</text>
        <dbReference type="Rhea" id="RHEA:16201"/>
        <dbReference type="ChEBI" id="CHEBI:15361"/>
        <dbReference type="ChEBI" id="CHEBI:15378"/>
        <dbReference type="ChEBI" id="CHEBI:17836"/>
        <dbReference type="ChEBI" id="CHEBI:58406"/>
        <dbReference type="EC" id="4.1.3.38"/>
    </reaction>
</comment>
<dbReference type="InterPro" id="IPR018300">
    <property type="entry name" value="Aminotrans_IV_CS"/>
</dbReference>
<dbReference type="AlphaFoldDB" id="A0A0H3AIT6"/>
<dbReference type="EMBL" id="CP000627">
    <property type="protein sequence ID" value="ABQ20271.1"/>
    <property type="molecule type" value="Genomic_DNA"/>
</dbReference>
<keyword evidence="5" id="KW-0289">Folate biosynthesis</keyword>
<proteinExistence type="inferred from homology"/>
<dbReference type="GO" id="GO:0008153">
    <property type="term" value="P:4-aminobenzoate biosynthetic process"/>
    <property type="evidence" value="ECO:0007669"/>
    <property type="project" value="UniProtKB-UniRule"/>
</dbReference>
<dbReference type="PROSITE" id="PS00770">
    <property type="entry name" value="AA_TRANSFER_CLASS_4"/>
    <property type="match status" value="1"/>
</dbReference>
<protein>
    <recommendedName>
        <fullName evidence="11 12">Aminodeoxychorismate lyase</fullName>
        <ecNumber evidence="8 12">4.1.3.38</ecNumber>
    </recommendedName>
</protein>
<evidence type="ECO:0000256" key="14">
    <source>
        <dbReference type="RuleBase" id="RU004516"/>
    </source>
</evidence>
<comment type="cofactor">
    <cofactor evidence="1 14">
        <name>pyridoxal 5'-phosphate</name>
        <dbReference type="ChEBI" id="CHEBI:597326"/>
    </cofactor>
</comment>
<evidence type="ECO:0000256" key="2">
    <source>
        <dbReference type="ARBA" id="ARBA00009320"/>
    </source>
</evidence>
<evidence type="ECO:0000256" key="12">
    <source>
        <dbReference type="NCBIfam" id="TIGR03461"/>
    </source>
</evidence>
<dbReference type="InterPro" id="IPR036038">
    <property type="entry name" value="Aminotransferase-like"/>
</dbReference>
<evidence type="ECO:0000256" key="10">
    <source>
        <dbReference type="ARBA" id="ARBA00054027"/>
    </source>
</evidence>
<dbReference type="KEGG" id="vcr:VC395_2133"/>
<dbReference type="FunFam" id="3.30.470.10:FF:000020">
    <property type="entry name" value="4-amino-4-deoxychorismate lyase"/>
    <property type="match status" value="1"/>
</dbReference>
<name>A0A0H3AIT6_VIBC3</name>
<dbReference type="NCBIfam" id="TIGR03461">
    <property type="entry name" value="pabC_Proteo"/>
    <property type="match status" value="1"/>
</dbReference>
<evidence type="ECO:0000256" key="9">
    <source>
        <dbReference type="ARBA" id="ARBA00049529"/>
    </source>
</evidence>
<accession>A0A0H3AIT6</accession>
<comment type="pathway">
    <text evidence="7">Cofactor biosynthesis; tetrahydrofolate biosynthesis; 4-aminobenzoate from chorismate: step 2/2.</text>
</comment>
<organism evidence="15 16">
    <name type="scientific">Vibrio cholerae serotype O1 (strain ATCC 39541 / Classical Ogawa 395 / O395)</name>
    <dbReference type="NCBI Taxonomy" id="345073"/>
    <lineage>
        <taxon>Bacteria</taxon>
        <taxon>Pseudomonadati</taxon>
        <taxon>Pseudomonadota</taxon>
        <taxon>Gammaproteobacteria</taxon>
        <taxon>Vibrionales</taxon>
        <taxon>Vibrionaceae</taxon>
        <taxon>Vibrio</taxon>
    </lineage>
</organism>